<dbReference type="PANTHER" id="PTHR47074">
    <property type="entry name" value="BNAC02G40300D PROTEIN"/>
    <property type="match status" value="1"/>
</dbReference>
<organism evidence="2 3">
    <name type="scientific">Digitaria exilis</name>
    <dbReference type="NCBI Taxonomy" id="1010633"/>
    <lineage>
        <taxon>Eukaryota</taxon>
        <taxon>Viridiplantae</taxon>
        <taxon>Streptophyta</taxon>
        <taxon>Embryophyta</taxon>
        <taxon>Tracheophyta</taxon>
        <taxon>Spermatophyta</taxon>
        <taxon>Magnoliopsida</taxon>
        <taxon>Liliopsida</taxon>
        <taxon>Poales</taxon>
        <taxon>Poaceae</taxon>
        <taxon>PACMAD clade</taxon>
        <taxon>Panicoideae</taxon>
        <taxon>Panicodae</taxon>
        <taxon>Paniceae</taxon>
        <taxon>Anthephorinae</taxon>
        <taxon>Digitaria</taxon>
    </lineage>
</organism>
<dbReference type="PANTHER" id="PTHR47074:SF11">
    <property type="entry name" value="REVERSE TRANSCRIPTASE-LIKE PROTEIN"/>
    <property type="match status" value="1"/>
</dbReference>
<name>A0A835EXN9_9POAL</name>
<feature type="domain" description="RNase H type-1" evidence="1">
    <location>
        <begin position="151"/>
        <end position="205"/>
    </location>
</feature>
<evidence type="ECO:0000313" key="2">
    <source>
        <dbReference type="EMBL" id="KAF8722842.1"/>
    </source>
</evidence>
<sequence length="212" mass="23710">MWKKIWSAYVPANVRVHAWKIVNNGMPTGANKREHRTLPAEVDLVNSCPDWLLLLLNRYGAQTCANSFMLIWRCWNVRNGVLKEGETVSIEGSVMFLNCYRESLLLVRQQKVAVDDRGKQKVQAFDVPSCAKEPRLGKRWNPPAVGALKINVDGAFCRKSGAAGVGVVVRDVASWPAAVDGEQIKIFHCRDVEEAEALACLEGVRMGSRWFN</sequence>
<gene>
    <name evidence="2" type="ORF">HU200_021971</name>
</gene>
<keyword evidence="3" id="KW-1185">Reference proteome</keyword>
<dbReference type="GO" id="GO:0003676">
    <property type="term" value="F:nucleic acid binding"/>
    <property type="evidence" value="ECO:0007669"/>
    <property type="project" value="InterPro"/>
</dbReference>
<dbReference type="GO" id="GO:0004523">
    <property type="term" value="F:RNA-DNA hybrid ribonuclease activity"/>
    <property type="evidence" value="ECO:0007669"/>
    <property type="project" value="InterPro"/>
</dbReference>
<proteinExistence type="predicted"/>
<dbReference type="OrthoDB" id="692464at2759"/>
<reference evidence="2" key="1">
    <citation type="submission" date="2020-07" db="EMBL/GenBank/DDBJ databases">
        <title>Genome sequence and genetic diversity analysis of an under-domesticated orphan crop, white fonio (Digitaria exilis).</title>
        <authorList>
            <person name="Bennetzen J.L."/>
            <person name="Chen S."/>
            <person name="Ma X."/>
            <person name="Wang X."/>
            <person name="Yssel A.E.J."/>
            <person name="Chaluvadi S.R."/>
            <person name="Johnson M."/>
            <person name="Gangashetty P."/>
            <person name="Hamidou F."/>
            <person name="Sanogo M.D."/>
            <person name="Zwaenepoel A."/>
            <person name="Wallace J."/>
            <person name="Van De Peer Y."/>
            <person name="Van Deynze A."/>
        </authorList>
    </citation>
    <scope>NUCLEOTIDE SEQUENCE</scope>
    <source>
        <tissue evidence="2">Leaves</tissue>
    </source>
</reference>
<protein>
    <recommendedName>
        <fullName evidence="1">RNase H type-1 domain-containing protein</fullName>
    </recommendedName>
</protein>
<dbReference type="EMBL" id="JACEFO010001669">
    <property type="protein sequence ID" value="KAF8722842.1"/>
    <property type="molecule type" value="Genomic_DNA"/>
</dbReference>
<accession>A0A835EXN9</accession>
<dbReference type="Proteomes" id="UP000636709">
    <property type="component" value="Unassembled WGS sequence"/>
</dbReference>
<dbReference type="AlphaFoldDB" id="A0A835EXN9"/>
<evidence type="ECO:0000313" key="3">
    <source>
        <dbReference type="Proteomes" id="UP000636709"/>
    </source>
</evidence>
<dbReference type="Pfam" id="PF13456">
    <property type="entry name" value="RVT_3"/>
    <property type="match status" value="1"/>
</dbReference>
<dbReference type="InterPro" id="IPR052929">
    <property type="entry name" value="RNase_H-like_EbsB-rel"/>
</dbReference>
<evidence type="ECO:0000259" key="1">
    <source>
        <dbReference type="Pfam" id="PF13456"/>
    </source>
</evidence>
<comment type="caution">
    <text evidence="2">The sequence shown here is derived from an EMBL/GenBank/DDBJ whole genome shotgun (WGS) entry which is preliminary data.</text>
</comment>
<dbReference type="InterPro" id="IPR002156">
    <property type="entry name" value="RNaseH_domain"/>
</dbReference>